<accession>A0ABS2FMT5</accession>
<dbReference type="CDD" id="cd02440">
    <property type="entry name" value="AdoMet_MTases"/>
    <property type="match status" value="1"/>
</dbReference>
<evidence type="ECO:0000313" key="3">
    <source>
        <dbReference type="Proteomes" id="UP000775500"/>
    </source>
</evidence>
<dbReference type="SUPFAM" id="SSF53335">
    <property type="entry name" value="S-adenosyl-L-methionine-dependent methyltransferases"/>
    <property type="match status" value="1"/>
</dbReference>
<gene>
    <name evidence="2" type="ORF">H5982_02155</name>
</gene>
<sequence>MSKLQLDYFIDPENKIYQHPEHFHFNTDSKLLANFMKIKPNERVLDIGCNNGALLSICDREEVSELVGVEILKEPCEVAQKNASSFKHPVQIIHSSIMDFHDQPFDVIISNPPFFPVQSTHEQTKIDLRQLGRIEINLTLQQLIQCVSRLLKSNGRFYFVHRPNRLNEIAQTLYQYHMQMKTIQFAYDQNIVKSVLIEAIKESNCDCTVLQPIFIR</sequence>
<dbReference type="PANTHER" id="PTHR47739:SF1">
    <property type="entry name" value="TRNA1(VAL) (ADENINE(37)-N6)-METHYLTRANSFERASE"/>
    <property type="match status" value="1"/>
</dbReference>
<reference evidence="2 3" key="1">
    <citation type="journal article" date="2021" name="Sci. Rep.">
        <title>The distribution of antibiotic resistance genes in chicken gut microbiota commensals.</title>
        <authorList>
            <person name="Juricova H."/>
            <person name="Matiasovicova J."/>
            <person name="Kubasova T."/>
            <person name="Cejkova D."/>
            <person name="Rychlik I."/>
        </authorList>
    </citation>
    <scope>NUCLEOTIDE SEQUENCE [LARGE SCALE GENOMIC DNA]</scope>
    <source>
        <strain evidence="2 3">An423</strain>
    </source>
</reference>
<dbReference type="Proteomes" id="UP000775500">
    <property type="component" value="Unassembled WGS sequence"/>
</dbReference>
<dbReference type="InterPro" id="IPR050210">
    <property type="entry name" value="tRNA_Adenine-N(6)_MTase"/>
</dbReference>
<comment type="caution">
    <text evidence="2">The sequence shown here is derived from an EMBL/GenBank/DDBJ whole genome shotgun (WGS) entry which is preliminary data.</text>
</comment>
<organism evidence="2 3">
    <name type="scientific">Faecalicoccus acidiformans</name>
    <dbReference type="NCBI Taxonomy" id="915173"/>
    <lineage>
        <taxon>Bacteria</taxon>
        <taxon>Bacillati</taxon>
        <taxon>Bacillota</taxon>
        <taxon>Erysipelotrichia</taxon>
        <taxon>Erysipelotrichales</taxon>
        <taxon>Erysipelotrichaceae</taxon>
        <taxon>Faecalicoccus</taxon>
    </lineage>
</organism>
<dbReference type="InterPro" id="IPR029063">
    <property type="entry name" value="SAM-dependent_MTases_sf"/>
</dbReference>
<dbReference type="PANTHER" id="PTHR47739">
    <property type="entry name" value="TRNA1(VAL) (ADENINE(37)-N6)-METHYLTRANSFERASE"/>
    <property type="match status" value="1"/>
</dbReference>
<feature type="domain" description="Methyltransferase small" evidence="1">
    <location>
        <begin position="26"/>
        <end position="163"/>
    </location>
</feature>
<evidence type="ECO:0000313" key="2">
    <source>
        <dbReference type="EMBL" id="MBM6830910.1"/>
    </source>
</evidence>
<dbReference type="InterPro" id="IPR007848">
    <property type="entry name" value="Small_mtfrase_dom"/>
</dbReference>
<dbReference type="Gene3D" id="3.40.50.150">
    <property type="entry name" value="Vaccinia Virus protein VP39"/>
    <property type="match status" value="1"/>
</dbReference>
<dbReference type="Pfam" id="PF05175">
    <property type="entry name" value="MTS"/>
    <property type="match status" value="1"/>
</dbReference>
<evidence type="ECO:0000259" key="1">
    <source>
        <dbReference type="Pfam" id="PF05175"/>
    </source>
</evidence>
<dbReference type="PROSITE" id="PS00092">
    <property type="entry name" value="N6_MTASE"/>
    <property type="match status" value="1"/>
</dbReference>
<dbReference type="GO" id="GO:0032259">
    <property type="term" value="P:methylation"/>
    <property type="evidence" value="ECO:0007669"/>
    <property type="project" value="UniProtKB-KW"/>
</dbReference>
<dbReference type="InterPro" id="IPR002052">
    <property type="entry name" value="DNA_methylase_N6_adenine_CS"/>
</dbReference>
<dbReference type="EMBL" id="JACJLU010000002">
    <property type="protein sequence ID" value="MBM6830910.1"/>
    <property type="molecule type" value="Genomic_DNA"/>
</dbReference>
<dbReference type="GO" id="GO:0008168">
    <property type="term" value="F:methyltransferase activity"/>
    <property type="evidence" value="ECO:0007669"/>
    <property type="project" value="UniProtKB-KW"/>
</dbReference>
<name>A0ABS2FMT5_9FIRM</name>
<keyword evidence="3" id="KW-1185">Reference proteome</keyword>
<keyword evidence="2" id="KW-0808">Transferase</keyword>
<protein>
    <submittedName>
        <fullName evidence="2">Methyltransferase</fullName>
    </submittedName>
</protein>
<dbReference type="RefSeq" id="WP_204684758.1">
    <property type="nucleotide sequence ID" value="NZ_JACJLU010000002.1"/>
</dbReference>
<keyword evidence="2" id="KW-0489">Methyltransferase</keyword>
<proteinExistence type="predicted"/>